<sequence>MQNITPAQLAQWLADGDRSQPTLLDVREDWEVQTCHIAQSKNVPLGDVPARLTELDADAPIVCICHHGMRSARAAMFLEQQGFSQMFNLDGGIDAWARQVDPSMPTY</sequence>
<evidence type="ECO:0000313" key="5">
    <source>
        <dbReference type="Proteomes" id="UP000364291"/>
    </source>
</evidence>
<dbReference type="GO" id="GO:0016740">
    <property type="term" value="F:transferase activity"/>
    <property type="evidence" value="ECO:0007669"/>
    <property type="project" value="UniProtKB-KW"/>
</dbReference>
<evidence type="ECO:0000313" key="4">
    <source>
        <dbReference type="Proteomes" id="UP000270216"/>
    </source>
</evidence>
<evidence type="ECO:0000313" key="2">
    <source>
        <dbReference type="EMBL" id="RSK76183.1"/>
    </source>
</evidence>
<feature type="domain" description="Rhodanese" evidence="1">
    <location>
        <begin position="17"/>
        <end position="105"/>
    </location>
</feature>
<evidence type="ECO:0000313" key="3">
    <source>
        <dbReference type="EMBL" id="VVG72232.1"/>
    </source>
</evidence>
<dbReference type="InterPro" id="IPR001763">
    <property type="entry name" value="Rhodanese-like_dom"/>
</dbReference>
<reference evidence="2 4" key="1">
    <citation type="submission" date="2018-12" db="EMBL/GenBank/DDBJ databases">
        <title>Whole genome sequence of a Pandoraea apista isolate from a patient with cystic fibrosis.</title>
        <authorList>
            <person name="Kenna D.T."/>
            <person name="Turton J.F."/>
        </authorList>
    </citation>
    <scope>NUCLEOTIDE SEQUENCE [LARGE SCALE GENOMIC DNA]</scope>
    <source>
        <strain evidence="2 4">Pa13324</strain>
    </source>
</reference>
<keyword evidence="4" id="KW-1185">Reference proteome</keyword>
<dbReference type="SUPFAM" id="SSF52821">
    <property type="entry name" value="Rhodanese/Cell cycle control phosphatase"/>
    <property type="match status" value="1"/>
</dbReference>
<dbReference type="PROSITE" id="PS50206">
    <property type="entry name" value="RHODANESE_3"/>
    <property type="match status" value="1"/>
</dbReference>
<dbReference type="RefSeq" id="WP_039370877.1">
    <property type="nucleotide sequence ID" value="NZ_CABPSX010000006.1"/>
</dbReference>
<accession>A0A0B5FCG5</accession>
<dbReference type="EMBL" id="CABPSX010000006">
    <property type="protein sequence ID" value="VVG72232.1"/>
    <property type="molecule type" value="Genomic_DNA"/>
</dbReference>
<dbReference type="GeneID" id="47012979"/>
<keyword evidence="3" id="KW-0808">Transferase</keyword>
<reference evidence="3 5" key="2">
    <citation type="submission" date="2019-08" db="EMBL/GenBank/DDBJ databases">
        <authorList>
            <person name="Peeters C."/>
        </authorList>
    </citation>
    <scope>NUCLEOTIDE SEQUENCE [LARGE SCALE GENOMIC DNA]</scope>
    <source>
        <strain evidence="3 5">LMG 18089</strain>
    </source>
</reference>
<dbReference type="PANTHER" id="PTHR43031:SF17">
    <property type="entry name" value="SULFURTRANSFERASE YTWF-RELATED"/>
    <property type="match status" value="1"/>
</dbReference>
<dbReference type="SMART" id="SM00450">
    <property type="entry name" value="RHOD"/>
    <property type="match status" value="1"/>
</dbReference>
<dbReference type="KEGG" id="papi:SG18_05225"/>
<evidence type="ECO:0000259" key="1">
    <source>
        <dbReference type="PROSITE" id="PS50206"/>
    </source>
</evidence>
<organism evidence="3 5">
    <name type="scientific">Pandoraea apista</name>
    <dbReference type="NCBI Taxonomy" id="93218"/>
    <lineage>
        <taxon>Bacteria</taxon>
        <taxon>Pseudomonadati</taxon>
        <taxon>Pseudomonadota</taxon>
        <taxon>Betaproteobacteria</taxon>
        <taxon>Burkholderiales</taxon>
        <taxon>Burkholderiaceae</taxon>
        <taxon>Pandoraea</taxon>
    </lineage>
</organism>
<dbReference type="InterPro" id="IPR036873">
    <property type="entry name" value="Rhodanese-like_dom_sf"/>
</dbReference>
<dbReference type="AlphaFoldDB" id="A0A0B5FCG5"/>
<dbReference type="EMBL" id="RWHX01000053">
    <property type="protein sequence ID" value="RSK76183.1"/>
    <property type="molecule type" value="Genomic_DNA"/>
</dbReference>
<dbReference type="OrthoDB" id="9811849at2"/>
<dbReference type="PANTHER" id="PTHR43031">
    <property type="entry name" value="FAD-DEPENDENT OXIDOREDUCTASE"/>
    <property type="match status" value="1"/>
</dbReference>
<dbReference type="Pfam" id="PF00581">
    <property type="entry name" value="Rhodanese"/>
    <property type="match status" value="1"/>
</dbReference>
<dbReference type="InterPro" id="IPR050229">
    <property type="entry name" value="GlpE_sulfurtransferase"/>
</dbReference>
<dbReference type="STRING" id="93218.XM39_05225"/>
<name>A0A0B5FCG5_9BURK</name>
<gene>
    <name evidence="2" type="ORF">EJE83_21590</name>
    <name evidence="3" type="ORF">PAP18089_03225</name>
</gene>
<dbReference type="Gene3D" id="3.40.250.10">
    <property type="entry name" value="Rhodanese-like domain"/>
    <property type="match status" value="1"/>
</dbReference>
<protein>
    <submittedName>
        <fullName evidence="3">Sulfurtransferase</fullName>
    </submittedName>
</protein>
<dbReference type="Proteomes" id="UP000270216">
    <property type="component" value="Unassembled WGS sequence"/>
</dbReference>
<proteinExistence type="predicted"/>
<dbReference type="Proteomes" id="UP000364291">
    <property type="component" value="Unassembled WGS sequence"/>
</dbReference>